<evidence type="ECO:0000313" key="2">
    <source>
        <dbReference type="Proteomes" id="UP000036947"/>
    </source>
</evidence>
<gene>
    <name evidence="1" type="ORF">TOPH_04884</name>
</gene>
<accession>A0A0L0N8I8</accession>
<proteinExistence type="predicted"/>
<name>A0A0L0N8I8_TOLOC</name>
<comment type="caution">
    <text evidence="1">The sequence shown here is derived from an EMBL/GenBank/DDBJ whole genome shotgun (WGS) entry which is preliminary data.</text>
</comment>
<evidence type="ECO:0000313" key="1">
    <source>
        <dbReference type="EMBL" id="KND90352.1"/>
    </source>
</evidence>
<dbReference type="GO" id="GO:0005737">
    <property type="term" value="C:cytoplasm"/>
    <property type="evidence" value="ECO:0007669"/>
    <property type="project" value="TreeGrafter"/>
</dbReference>
<dbReference type="PANTHER" id="PTHR43968">
    <property type="match status" value="1"/>
</dbReference>
<sequence length="107" mass="11548">MTRLSCHLNQSCFLAGHDDRGPFFLGATLSLVDVHVAPFALRLSRVLRPLRGWANPVPGTRWQRWLDALEQDAHVVATTSLDELYAETAEVLGGPGGPVPPHPAATG</sequence>
<keyword evidence="2" id="KW-1185">Reference proteome</keyword>
<dbReference type="InterPro" id="IPR050983">
    <property type="entry name" value="GST_Omega/HSP26"/>
</dbReference>
<dbReference type="InterPro" id="IPR036282">
    <property type="entry name" value="Glutathione-S-Trfase_C_sf"/>
</dbReference>
<dbReference type="Gene3D" id="1.20.1050.10">
    <property type="match status" value="1"/>
</dbReference>
<dbReference type="STRING" id="1163406.A0A0L0N8I8"/>
<dbReference type="SUPFAM" id="SSF47616">
    <property type="entry name" value="GST C-terminal domain-like"/>
    <property type="match status" value="1"/>
</dbReference>
<protein>
    <recommendedName>
        <fullName evidence="3">GST C-terminal domain-containing protein</fullName>
    </recommendedName>
</protein>
<evidence type="ECO:0008006" key="3">
    <source>
        <dbReference type="Google" id="ProtNLM"/>
    </source>
</evidence>
<dbReference type="OrthoDB" id="4951845at2759"/>
<dbReference type="Proteomes" id="UP000036947">
    <property type="component" value="Unassembled WGS sequence"/>
</dbReference>
<organism evidence="1 2">
    <name type="scientific">Tolypocladium ophioglossoides (strain CBS 100239)</name>
    <name type="common">Snaketongue truffleclub</name>
    <name type="synonym">Elaphocordyceps ophioglossoides</name>
    <dbReference type="NCBI Taxonomy" id="1163406"/>
    <lineage>
        <taxon>Eukaryota</taxon>
        <taxon>Fungi</taxon>
        <taxon>Dikarya</taxon>
        <taxon>Ascomycota</taxon>
        <taxon>Pezizomycotina</taxon>
        <taxon>Sordariomycetes</taxon>
        <taxon>Hypocreomycetidae</taxon>
        <taxon>Hypocreales</taxon>
        <taxon>Ophiocordycipitaceae</taxon>
        <taxon>Tolypocladium</taxon>
    </lineage>
</organism>
<dbReference type="AlphaFoldDB" id="A0A0L0N8I8"/>
<dbReference type="PANTHER" id="PTHR43968:SF6">
    <property type="entry name" value="GLUTATHIONE S-TRANSFERASE OMEGA"/>
    <property type="match status" value="1"/>
</dbReference>
<reference evidence="1 2" key="1">
    <citation type="journal article" date="2015" name="BMC Genomics">
        <title>The genome of the truffle-parasite Tolypocladium ophioglossoides and the evolution of antifungal peptaibiotics.</title>
        <authorList>
            <person name="Quandt C.A."/>
            <person name="Bushley K.E."/>
            <person name="Spatafora J.W."/>
        </authorList>
    </citation>
    <scope>NUCLEOTIDE SEQUENCE [LARGE SCALE GENOMIC DNA]</scope>
    <source>
        <strain evidence="1 2">CBS 100239</strain>
    </source>
</reference>
<dbReference type="EMBL" id="LFRF01000013">
    <property type="protein sequence ID" value="KND90352.1"/>
    <property type="molecule type" value="Genomic_DNA"/>
</dbReference>